<organism evidence="5 6">
    <name type="scientific">Duganella guangzhouensis</name>
    <dbReference type="NCBI Taxonomy" id="2666084"/>
    <lineage>
        <taxon>Bacteria</taxon>
        <taxon>Pseudomonadati</taxon>
        <taxon>Pseudomonadota</taxon>
        <taxon>Betaproteobacteria</taxon>
        <taxon>Burkholderiales</taxon>
        <taxon>Oxalobacteraceae</taxon>
        <taxon>Telluria group</taxon>
        <taxon>Duganella</taxon>
    </lineage>
</organism>
<dbReference type="Gene3D" id="1.10.287.470">
    <property type="entry name" value="Helix hairpin bin"/>
    <property type="match status" value="1"/>
</dbReference>
<dbReference type="InterPro" id="IPR058625">
    <property type="entry name" value="MdtA-like_BSH"/>
</dbReference>
<feature type="domain" description="Multidrug resistance protein MdtA-like barrel-sandwich hybrid" evidence="3">
    <location>
        <begin position="94"/>
        <end position="230"/>
    </location>
</feature>
<dbReference type="InterPro" id="IPR058624">
    <property type="entry name" value="MdtA-like_HH"/>
</dbReference>
<proteinExistence type="inferred from homology"/>
<dbReference type="NCBIfam" id="TIGR01730">
    <property type="entry name" value="RND_mfp"/>
    <property type="match status" value="1"/>
</dbReference>
<comment type="caution">
    <text evidence="5">The sequence shown here is derived from an EMBL/GenBank/DDBJ whole genome shotgun (WGS) entry which is preliminary data.</text>
</comment>
<dbReference type="Pfam" id="PF25944">
    <property type="entry name" value="Beta-barrel_RND"/>
    <property type="match status" value="1"/>
</dbReference>
<evidence type="ECO:0000259" key="3">
    <source>
        <dbReference type="Pfam" id="PF25917"/>
    </source>
</evidence>
<dbReference type="InterPro" id="IPR006143">
    <property type="entry name" value="RND_pump_MFP"/>
</dbReference>
<dbReference type="AlphaFoldDB" id="A0A6I2KVR9"/>
<gene>
    <name evidence="5" type="ORF">GJ699_08695</name>
</gene>
<dbReference type="Gene3D" id="2.40.420.20">
    <property type="match status" value="1"/>
</dbReference>
<dbReference type="InterPro" id="IPR058626">
    <property type="entry name" value="MdtA-like_b-barrel"/>
</dbReference>
<name>A0A6I2KVR9_9BURK</name>
<dbReference type="GO" id="GO:0022857">
    <property type="term" value="F:transmembrane transporter activity"/>
    <property type="evidence" value="ECO:0007669"/>
    <property type="project" value="InterPro"/>
</dbReference>
<dbReference type="PANTHER" id="PTHR30158">
    <property type="entry name" value="ACRA/E-RELATED COMPONENT OF DRUG EFFLUX TRANSPORTER"/>
    <property type="match status" value="1"/>
</dbReference>
<evidence type="ECO:0000313" key="5">
    <source>
        <dbReference type="EMBL" id="MRW90058.1"/>
    </source>
</evidence>
<protein>
    <submittedName>
        <fullName evidence="5">Efflux RND transporter periplasmic adaptor subunit</fullName>
    </submittedName>
</protein>
<evidence type="ECO:0000259" key="4">
    <source>
        <dbReference type="Pfam" id="PF25944"/>
    </source>
</evidence>
<dbReference type="PANTHER" id="PTHR30158:SF26">
    <property type="entry name" value="RESISTANCE-NODULATION-CELL DIVISION (RND) MULTIDRUG EFFLUX MEMBRANE FUSION PROTEIN MEXE"/>
    <property type="match status" value="1"/>
</dbReference>
<dbReference type="GO" id="GO:0030313">
    <property type="term" value="C:cell envelope"/>
    <property type="evidence" value="ECO:0007669"/>
    <property type="project" value="UniProtKB-SubCell"/>
</dbReference>
<dbReference type="Pfam" id="PF25876">
    <property type="entry name" value="HH_MFP_RND"/>
    <property type="match status" value="1"/>
</dbReference>
<dbReference type="SUPFAM" id="SSF111369">
    <property type="entry name" value="HlyD-like secretion proteins"/>
    <property type="match status" value="1"/>
</dbReference>
<evidence type="ECO:0000313" key="6">
    <source>
        <dbReference type="Proteomes" id="UP000433309"/>
    </source>
</evidence>
<dbReference type="GO" id="GO:0005886">
    <property type="term" value="C:plasma membrane"/>
    <property type="evidence" value="ECO:0007669"/>
    <property type="project" value="TreeGrafter"/>
</dbReference>
<dbReference type="Gene3D" id="2.40.30.170">
    <property type="match status" value="1"/>
</dbReference>
<evidence type="ECO:0000259" key="2">
    <source>
        <dbReference type="Pfam" id="PF25876"/>
    </source>
</evidence>
<feature type="domain" description="Multidrug resistance protein MdtA-like beta-barrel" evidence="4">
    <location>
        <begin position="258"/>
        <end position="324"/>
    </location>
</feature>
<dbReference type="Gene3D" id="2.40.50.100">
    <property type="match status" value="1"/>
</dbReference>
<dbReference type="EMBL" id="WKJK01000004">
    <property type="protein sequence ID" value="MRW90058.1"/>
    <property type="molecule type" value="Genomic_DNA"/>
</dbReference>
<dbReference type="GO" id="GO:0046677">
    <property type="term" value="P:response to antibiotic"/>
    <property type="evidence" value="ECO:0007669"/>
    <property type="project" value="TreeGrafter"/>
</dbReference>
<keyword evidence="6" id="KW-1185">Reference proteome</keyword>
<dbReference type="Proteomes" id="UP000433309">
    <property type="component" value="Unassembled WGS sequence"/>
</dbReference>
<comment type="similarity">
    <text evidence="1">Belongs to the membrane fusion protein (MFP) (TC 8.A.1) family.</text>
</comment>
<sequence length="423" mass="46145">MATTKPFRDCSQVTAVSQFHRYRSLEMKLRHNNVWLGLQLLCVAAAAMPLAGCNSSVASGGGGMPAPEVMVSEVQERDVHSWDEFNGRVSAIDSVAVRPRVSGYIERMAFKEGDEVKKGDLLFLVDQRPYQAELHNVSARLEHARTAAELASAQVDRAQTLIGVNAISREEFDNRKAALAQANSDVHSAEAALAKAKLDLSFTEVRAPVAGRVSSALLTVGNLAQADQSVLTTLVSQNAMYVYFDCDEKSYQRYQSRLQNSGKRSGSDFVRVNVANEVDFPRTGKVDFLDNRIDPNTGTIRIRAVLPNADKTLTPGMYARVKLDGSGQFKAMVIDDKAVLTDQDKKFIYVVSKDNKAMRKDLVLGPLVDESGQGHAMRVVRSGLDPNDQVIVSGTLKIFYPGMPVKPVRATLNTAANPASVAK</sequence>
<evidence type="ECO:0000256" key="1">
    <source>
        <dbReference type="ARBA" id="ARBA00009477"/>
    </source>
</evidence>
<feature type="domain" description="Multidrug resistance protein MdtA-like alpha-helical hairpin" evidence="2">
    <location>
        <begin position="134"/>
        <end position="203"/>
    </location>
</feature>
<accession>A0A6I2KVR9</accession>
<dbReference type="Pfam" id="PF25917">
    <property type="entry name" value="BSH_RND"/>
    <property type="match status" value="1"/>
</dbReference>
<reference evidence="5 6" key="1">
    <citation type="submission" date="2019-11" db="EMBL/GenBank/DDBJ databases">
        <title>Novel species isolated from a subtropical stream in China.</title>
        <authorList>
            <person name="Lu H."/>
        </authorList>
    </citation>
    <scope>NUCLEOTIDE SEQUENCE [LARGE SCALE GENOMIC DNA]</scope>
    <source>
        <strain evidence="5 6">FT80W</strain>
    </source>
</reference>